<evidence type="ECO:0000256" key="6">
    <source>
        <dbReference type="SAM" id="MobiDB-lite"/>
    </source>
</evidence>
<keyword evidence="2" id="KW-0732">Signal</keyword>
<accession>A0A9Q1DNA4</accession>
<dbReference type="InterPro" id="IPR013106">
    <property type="entry name" value="Ig_V-set"/>
</dbReference>
<dbReference type="PANTHER" id="PTHR12080:SF48">
    <property type="entry name" value="IMMUNOGLOBULIN SUBTYPE DOMAIN-CONTAINING PROTEIN"/>
    <property type="match status" value="1"/>
</dbReference>
<dbReference type="Proteomes" id="UP001152803">
    <property type="component" value="Unassembled WGS sequence"/>
</dbReference>
<feature type="domain" description="Ig-like" evidence="7">
    <location>
        <begin position="533"/>
        <end position="637"/>
    </location>
</feature>
<dbReference type="InterPro" id="IPR007110">
    <property type="entry name" value="Ig-like_dom"/>
</dbReference>
<gene>
    <name evidence="8" type="ORF">COCON_G00072710</name>
</gene>
<dbReference type="InterPro" id="IPR003598">
    <property type="entry name" value="Ig_sub2"/>
</dbReference>
<feature type="compositionally biased region" description="Basic and acidic residues" evidence="6">
    <location>
        <begin position="24"/>
        <end position="43"/>
    </location>
</feature>
<evidence type="ECO:0000313" key="9">
    <source>
        <dbReference type="Proteomes" id="UP001152803"/>
    </source>
</evidence>
<feature type="domain" description="Ig-like" evidence="7">
    <location>
        <begin position="385"/>
        <end position="450"/>
    </location>
</feature>
<keyword evidence="4" id="KW-0325">Glycoprotein</keyword>
<comment type="caution">
    <text evidence="8">The sequence shown here is derived from an EMBL/GenBank/DDBJ whole genome shotgun (WGS) entry which is preliminary data.</text>
</comment>
<keyword evidence="3" id="KW-0472">Membrane</keyword>
<evidence type="ECO:0000313" key="8">
    <source>
        <dbReference type="EMBL" id="KAJ8275519.1"/>
    </source>
</evidence>
<dbReference type="SMART" id="SM00408">
    <property type="entry name" value="IGc2"/>
    <property type="match status" value="3"/>
</dbReference>
<evidence type="ECO:0000256" key="3">
    <source>
        <dbReference type="ARBA" id="ARBA00023136"/>
    </source>
</evidence>
<dbReference type="SMART" id="SM00409">
    <property type="entry name" value="IG"/>
    <property type="match status" value="4"/>
</dbReference>
<evidence type="ECO:0000256" key="1">
    <source>
        <dbReference type="ARBA" id="ARBA00004370"/>
    </source>
</evidence>
<name>A0A9Q1DNA4_CONCO</name>
<evidence type="ECO:0000256" key="2">
    <source>
        <dbReference type="ARBA" id="ARBA00022729"/>
    </source>
</evidence>
<dbReference type="SUPFAM" id="SSF48726">
    <property type="entry name" value="Immunoglobulin"/>
    <property type="match status" value="4"/>
</dbReference>
<dbReference type="PROSITE" id="PS50835">
    <property type="entry name" value="IG_LIKE"/>
    <property type="match status" value="3"/>
</dbReference>
<protein>
    <recommendedName>
        <fullName evidence="7">Ig-like domain-containing protein</fullName>
    </recommendedName>
</protein>
<feature type="domain" description="Ig-like" evidence="7">
    <location>
        <begin position="313"/>
        <end position="380"/>
    </location>
</feature>
<dbReference type="InterPro" id="IPR036179">
    <property type="entry name" value="Ig-like_dom_sf"/>
</dbReference>
<feature type="region of interest" description="Disordered" evidence="6">
    <location>
        <begin position="24"/>
        <end position="142"/>
    </location>
</feature>
<dbReference type="InterPro" id="IPR003599">
    <property type="entry name" value="Ig_sub"/>
</dbReference>
<dbReference type="CDD" id="cd00096">
    <property type="entry name" value="Ig"/>
    <property type="match status" value="1"/>
</dbReference>
<dbReference type="GO" id="GO:0016020">
    <property type="term" value="C:membrane"/>
    <property type="evidence" value="ECO:0007669"/>
    <property type="project" value="UniProtKB-SubCell"/>
</dbReference>
<dbReference type="OrthoDB" id="8963224at2759"/>
<keyword evidence="9" id="KW-1185">Reference proteome</keyword>
<dbReference type="Gene3D" id="2.60.40.10">
    <property type="entry name" value="Immunoglobulins"/>
    <property type="match status" value="4"/>
</dbReference>
<dbReference type="InterPro" id="IPR013783">
    <property type="entry name" value="Ig-like_fold"/>
</dbReference>
<evidence type="ECO:0000256" key="4">
    <source>
        <dbReference type="ARBA" id="ARBA00023180"/>
    </source>
</evidence>
<reference evidence="8" key="1">
    <citation type="journal article" date="2023" name="Science">
        <title>Genome structures resolve the early diversification of teleost fishes.</title>
        <authorList>
            <person name="Parey E."/>
            <person name="Louis A."/>
            <person name="Montfort J."/>
            <person name="Bouchez O."/>
            <person name="Roques C."/>
            <person name="Iampietro C."/>
            <person name="Lluch J."/>
            <person name="Castinel A."/>
            <person name="Donnadieu C."/>
            <person name="Desvignes T."/>
            <person name="Floi Bucao C."/>
            <person name="Jouanno E."/>
            <person name="Wen M."/>
            <person name="Mejri S."/>
            <person name="Dirks R."/>
            <person name="Jansen H."/>
            <person name="Henkel C."/>
            <person name="Chen W.J."/>
            <person name="Zahm M."/>
            <person name="Cabau C."/>
            <person name="Klopp C."/>
            <person name="Thompson A.W."/>
            <person name="Robinson-Rechavi M."/>
            <person name="Braasch I."/>
            <person name="Lecointre G."/>
            <person name="Bobe J."/>
            <person name="Postlethwait J.H."/>
            <person name="Berthelot C."/>
            <person name="Roest Crollius H."/>
            <person name="Guiguen Y."/>
        </authorList>
    </citation>
    <scope>NUCLEOTIDE SEQUENCE</scope>
    <source>
        <strain evidence="8">Concon-B</strain>
    </source>
</reference>
<dbReference type="PANTHER" id="PTHR12080">
    <property type="entry name" value="SIGNALING LYMPHOCYTIC ACTIVATION MOLECULE"/>
    <property type="match status" value="1"/>
</dbReference>
<evidence type="ECO:0000256" key="5">
    <source>
        <dbReference type="ARBA" id="ARBA00023319"/>
    </source>
</evidence>
<feature type="compositionally biased region" description="Pro residues" evidence="6">
    <location>
        <begin position="60"/>
        <end position="72"/>
    </location>
</feature>
<organism evidence="8 9">
    <name type="scientific">Conger conger</name>
    <name type="common">Conger eel</name>
    <name type="synonym">Muraena conger</name>
    <dbReference type="NCBI Taxonomy" id="82655"/>
    <lineage>
        <taxon>Eukaryota</taxon>
        <taxon>Metazoa</taxon>
        <taxon>Chordata</taxon>
        <taxon>Craniata</taxon>
        <taxon>Vertebrata</taxon>
        <taxon>Euteleostomi</taxon>
        <taxon>Actinopterygii</taxon>
        <taxon>Neopterygii</taxon>
        <taxon>Teleostei</taxon>
        <taxon>Anguilliformes</taxon>
        <taxon>Congridae</taxon>
        <taxon>Conger</taxon>
    </lineage>
</organism>
<sequence length="648" mass="71168">MGQLGESTTDLRQENETLRAELRDLKEDLEQRDTQILSLRDELLSTESSQAEPQASPKPSTAPPQDPSPPSASQPENSRTELHPAPTPPCSQPTAGNQPPPQPPKTATANPSQRRPPPNRAWPGDNTSGTAYYRGAQHNRVPNTQLTYAQGTAETFIAQRHRGTARNTSTRPSALPRRVCLNSKMDSFMKMVAVAVALLVLSDPARVLPGSEESCTYRAVGESLTIDIQGRKSCNGESALTWKLNSTDIFRKRRDVISLGKSLNVMADGSLRFVELQTLDSGEYKAELFDSNGVQCGHAAVNLCVIERVSRPSVTQECSQDGVTLTCSAGKAEISWSRDGHVIGEGVTLTVPGRPDRNAKYSCAARNKASEARSDDLTIHCAVQLSATVMPRNQGVKEGGAVTILCNSTPPADQYSLWTPRRQSLSAEADGEFRLQKVTKEDEGLYTCQALWTLPRPYHDTNATVELRFSSGNDGRPARGGMATQFKCFNSRRERGELKHGFGRSLTAIAILLFSTFTQGHFGNLDRSYSVNVTEGQPATLPCRMEDDHDKYNLVQIEWRKVEGHQEHKIAIYNPSHGPPHHFWNNVSMVLEKSGEEFWGLSLVLPDLEVWHSGVYVCELTTFPTGTVKIKAHLQVTGTSLPIMPCPS</sequence>
<dbReference type="InterPro" id="IPR013151">
    <property type="entry name" value="Immunoglobulin_dom"/>
</dbReference>
<proteinExistence type="predicted"/>
<dbReference type="AlphaFoldDB" id="A0A9Q1DNA4"/>
<keyword evidence="5" id="KW-0393">Immunoglobulin domain</keyword>
<evidence type="ECO:0000259" key="7">
    <source>
        <dbReference type="PROSITE" id="PS50835"/>
    </source>
</evidence>
<comment type="subcellular location">
    <subcellularLocation>
        <location evidence="1">Membrane</location>
    </subcellularLocation>
</comment>
<dbReference type="Pfam" id="PF07686">
    <property type="entry name" value="V-set"/>
    <property type="match status" value="1"/>
</dbReference>
<dbReference type="Pfam" id="PF00047">
    <property type="entry name" value="ig"/>
    <property type="match status" value="1"/>
</dbReference>
<dbReference type="InterPro" id="IPR015631">
    <property type="entry name" value="CD2/SLAM_rcpt"/>
</dbReference>
<dbReference type="EMBL" id="JAFJMO010000005">
    <property type="protein sequence ID" value="KAJ8275519.1"/>
    <property type="molecule type" value="Genomic_DNA"/>
</dbReference>